<sequence length="147" mass="16557">MKSRLRILIAIALFCGGCSFQSYVLVINPHGESRHILLHLESPQTGTGIFNTRDFAFYQFKNNEVDFSSHVPLSLPKAATHELEIPARSALRIAVLRNEIFASSEQKFINGRVFNLKSLVSGEITVTKSTFSYYFKHTPFGAAWHLP</sequence>
<dbReference type="Proteomes" id="UP000006048">
    <property type="component" value="Chromosome"/>
</dbReference>
<accession>I4B6X4</accession>
<protein>
    <submittedName>
        <fullName evidence="1">Uncharacterized protein</fullName>
    </submittedName>
</protein>
<gene>
    <name evidence="1" type="ordered locus">Turpa_2389</name>
</gene>
<dbReference type="EMBL" id="CP002959">
    <property type="protein sequence ID" value="AFM13031.1"/>
    <property type="molecule type" value="Genomic_DNA"/>
</dbReference>
<dbReference type="OrthoDB" id="9940145at2"/>
<keyword evidence="2" id="KW-1185">Reference proteome</keyword>
<dbReference type="AlphaFoldDB" id="I4B6X4"/>
<organism evidence="1 2">
    <name type="scientific">Turneriella parva (strain ATCC BAA-1111 / DSM 21527 / NCTC 11395 / H)</name>
    <name type="common">Leptospira parva</name>
    <dbReference type="NCBI Taxonomy" id="869212"/>
    <lineage>
        <taxon>Bacteria</taxon>
        <taxon>Pseudomonadati</taxon>
        <taxon>Spirochaetota</taxon>
        <taxon>Spirochaetia</taxon>
        <taxon>Leptospirales</taxon>
        <taxon>Leptospiraceae</taxon>
        <taxon>Turneriella</taxon>
    </lineage>
</organism>
<evidence type="ECO:0000313" key="2">
    <source>
        <dbReference type="Proteomes" id="UP000006048"/>
    </source>
</evidence>
<dbReference type="RefSeq" id="WP_014803537.1">
    <property type="nucleotide sequence ID" value="NC_018020.1"/>
</dbReference>
<name>I4B6X4_TURPD</name>
<dbReference type="HOGENOM" id="CLU_1767256_0_0_12"/>
<dbReference type="KEGG" id="tpx:Turpa_2389"/>
<dbReference type="STRING" id="869212.Turpa_2389"/>
<evidence type="ECO:0000313" key="1">
    <source>
        <dbReference type="EMBL" id="AFM13031.1"/>
    </source>
</evidence>
<proteinExistence type="predicted"/>
<reference evidence="1 2" key="1">
    <citation type="submission" date="2012-06" db="EMBL/GenBank/DDBJ databases">
        <title>The complete chromosome of genome of Turneriella parva DSM 21527.</title>
        <authorList>
            <consortium name="US DOE Joint Genome Institute (JGI-PGF)"/>
            <person name="Lucas S."/>
            <person name="Han J."/>
            <person name="Lapidus A."/>
            <person name="Bruce D."/>
            <person name="Goodwin L."/>
            <person name="Pitluck S."/>
            <person name="Peters L."/>
            <person name="Kyrpides N."/>
            <person name="Mavromatis K."/>
            <person name="Ivanova N."/>
            <person name="Mikhailova N."/>
            <person name="Chertkov O."/>
            <person name="Detter J.C."/>
            <person name="Tapia R."/>
            <person name="Han C."/>
            <person name="Land M."/>
            <person name="Hauser L."/>
            <person name="Markowitz V."/>
            <person name="Cheng J.-F."/>
            <person name="Hugenholtz P."/>
            <person name="Woyke T."/>
            <person name="Wu D."/>
            <person name="Gronow S."/>
            <person name="Wellnitz S."/>
            <person name="Brambilla E."/>
            <person name="Klenk H.-P."/>
            <person name="Eisen J.A."/>
        </authorList>
    </citation>
    <scope>NUCLEOTIDE SEQUENCE [LARGE SCALE GENOMIC DNA]</scope>
    <source>
        <strain evidence="2">ATCC BAA-1111 / DSM 21527 / NCTC 11395 / H</strain>
    </source>
</reference>